<dbReference type="RefSeq" id="WP_151116855.1">
    <property type="nucleotide sequence ID" value="NZ_CP042582.1"/>
</dbReference>
<dbReference type="KEGG" id="hadh:FRZ61_18590"/>
<dbReference type="PANTHER" id="PTHR42964">
    <property type="entry name" value="ENOYL-COA HYDRATASE"/>
    <property type="match status" value="1"/>
</dbReference>
<proteinExistence type="inferred from homology"/>
<keyword evidence="4" id="KW-1185">Reference proteome</keyword>
<dbReference type="InterPro" id="IPR051683">
    <property type="entry name" value="Enoyl-CoA_Hydratase/Isomerase"/>
</dbReference>
<evidence type="ECO:0000313" key="4">
    <source>
        <dbReference type="Proteomes" id="UP000325797"/>
    </source>
</evidence>
<organism evidence="3 4">
    <name type="scientific">Hypericibacter adhaerens</name>
    <dbReference type="NCBI Taxonomy" id="2602016"/>
    <lineage>
        <taxon>Bacteria</taxon>
        <taxon>Pseudomonadati</taxon>
        <taxon>Pseudomonadota</taxon>
        <taxon>Alphaproteobacteria</taxon>
        <taxon>Rhodospirillales</taxon>
        <taxon>Dongiaceae</taxon>
        <taxon>Hypericibacter</taxon>
    </lineage>
</organism>
<dbReference type="Proteomes" id="UP000325797">
    <property type="component" value="Chromosome"/>
</dbReference>
<comment type="similarity">
    <text evidence="1 2">Belongs to the enoyl-CoA hydratase/isomerase family.</text>
</comment>
<reference evidence="3 4" key="1">
    <citation type="submission" date="2019-08" db="EMBL/GenBank/DDBJ databases">
        <title>Hyperibacter terrae gen. nov., sp. nov. and Hyperibacter viscosus sp. nov., two new members in the family Rhodospirillaceae isolated from the rhizosphere of Hypericum perforatum.</title>
        <authorList>
            <person name="Noviana Z."/>
        </authorList>
    </citation>
    <scope>NUCLEOTIDE SEQUENCE [LARGE SCALE GENOMIC DNA]</scope>
    <source>
        <strain evidence="3 4">R5959</strain>
    </source>
</reference>
<name>A0A5J6N015_9PROT</name>
<dbReference type="Gene3D" id="1.10.12.10">
    <property type="entry name" value="Lyase 2-enoyl-coa Hydratase, Chain A, domain 2"/>
    <property type="match status" value="1"/>
</dbReference>
<accession>A0A5J6N015</accession>
<dbReference type="EMBL" id="CP042582">
    <property type="protein sequence ID" value="QEX21930.1"/>
    <property type="molecule type" value="Genomic_DNA"/>
</dbReference>
<dbReference type="Gene3D" id="3.90.226.10">
    <property type="entry name" value="2-enoyl-CoA Hydratase, Chain A, domain 1"/>
    <property type="match status" value="1"/>
</dbReference>
<dbReference type="GO" id="GO:0008300">
    <property type="term" value="P:isoprenoid catabolic process"/>
    <property type="evidence" value="ECO:0007669"/>
    <property type="project" value="TreeGrafter"/>
</dbReference>
<sequence length="257" mass="27755">MSRVLKERNGPVLRLVLNRPEKHNAFDEVQIDELTRAIDEAENDPSVRLLVLTANGKSFSAGADLDWMRRMAAFSEEENLADAGRLALLLQRLNFIPKPTIAAVQGAAVGGGVGLVSACDIAVGTAQAVFGLTEVRIGLIPATIGPYVVQAIGERAARRYFLTGERFDAATARELGLLHEVVEDLEAAVARYSEMLLQGGPEAQAATKKLIRRVGRGPINVAMIEDTAARIAKVRKGAEAREGIAAFFEKRKPGWQS</sequence>
<dbReference type="GO" id="GO:0003824">
    <property type="term" value="F:catalytic activity"/>
    <property type="evidence" value="ECO:0007669"/>
    <property type="project" value="InterPro"/>
</dbReference>
<dbReference type="InterPro" id="IPR001753">
    <property type="entry name" value="Enoyl-CoA_hydra/iso"/>
</dbReference>
<dbReference type="PROSITE" id="PS00166">
    <property type="entry name" value="ENOYL_COA_HYDRATASE"/>
    <property type="match status" value="1"/>
</dbReference>
<dbReference type="FunFam" id="3.90.226.10:FF:000066">
    <property type="entry name" value="Enoyl-CoA hydratase"/>
    <property type="match status" value="1"/>
</dbReference>
<evidence type="ECO:0000313" key="3">
    <source>
        <dbReference type="EMBL" id="QEX21930.1"/>
    </source>
</evidence>
<dbReference type="PANTHER" id="PTHR42964:SF1">
    <property type="entry name" value="POLYKETIDE BIOSYNTHESIS ENOYL-COA HYDRATASE PKSH-RELATED"/>
    <property type="match status" value="1"/>
</dbReference>
<gene>
    <name evidence="3" type="ORF">FRZ61_18590</name>
</gene>
<dbReference type="Pfam" id="PF00378">
    <property type="entry name" value="ECH_1"/>
    <property type="match status" value="1"/>
</dbReference>
<dbReference type="InterPro" id="IPR018376">
    <property type="entry name" value="Enoyl-CoA_hyd/isom_CS"/>
</dbReference>
<evidence type="ECO:0000256" key="2">
    <source>
        <dbReference type="RuleBase" id="RU003707"/>
    </source>
</evidence>
<dbReference type="CDD" id="cd06558">
    <property type="entry name" value="crotonase-like"/>
    <property type="match status" value="1"/>
</dbReference>
<dbReference type="SUPFAM" id="SSF52096">
    <property type="entry name" value="ClpP/crotonase"/>
    <property type="match status" value="1"/>
</dbReference>
<protein>
    <submittedName>
        <fullName evidence="3">Enoyl-CoA hydratase</fullName>
    </submittedName>
</protein>
<dbReference type="InterPro" id="IPR029045">
    <property type="entry name" value="ClpP/crotonase-like_dom_sf"/>
</dbReference>
<dbReference type="AlphaFoldDB" id="A0A5J6N015"/>
<evidence type="ECO:0000256" key="1">
    <source>
        <dbReference type="ARBA" id="ARBA00005254"/>
    </source>
</evidence>
<dbReference type="OrthoDB" id="9795613at2"/>
<dbReference type="InterPro" id="IPR014748">
    <property type="entry name" value="Enoyl-CoA_hydra_C"/>
</dbReference>